<organism evidence="2 3">
    <name type="scientific">Pisolithus microcarpus 441</name>
    <dbReference type="NCBI Taxonomy" id="765257"/>
    <lineage>
        <taxon>Eukaryota</taxon>
        <taxon>Fungi</taxon>
        <taxon>Dikarya</taxon>
        <taxon>Basidiomycota</taxon>
        <taxon>Agaricomycotina</taxon>
        <taxon>Agaricomycetes</taxon>
        <taxon>Agaricomycetidae</taxon>
        <taxon>Boletales</taxon>
        <taxon>Sclerodermatineae</taxon>
        <taxon>Pisolithaceae</taxon>
        <taxon>Pisolithus</taxon>
    </lineage>
</organism>
<dbReference type="OrthoDB" id="2664626at2759"/>
<dbReference type="AlphaFoldDB" id="A0A0C9Z5L4"/>
<proteinExistence type="predicted"/>
<gene>
    <name evidence="2" type="ORF">PISMIDRAFT_409193</name>
</gene>
<reference evidence="3" key="2">
    <citation type="submission" date="2015-01" db="EMBL/GenBank/DDBJ databases">
        <title>Evolutionary Origins and Diversification of the Mycorrhizal Mutualists.</title>
        <authorList>
            <consortium name="DOE Joint Genome Institute"/>
            <consortium name="Mycorrhizal Genomics Consortium"/>
            <person name="Kohler A."/>
            <person name="Kuo A."/>
            <person name="Nagy L.G."/>
            <person name="Floudas D."/>
            <person name="Copeland A."/>
            <person name="Barry K.W."/>
            <person name="Cichocki N."/>
            <person name="Veneault-Fourrey C."/>
            <person name="LaButti K."/>
            <person name="Lindquist E.A."/>
            <person name="Lipzen A."/>
            <person name="Lundell T."/>
            <person name="Morin E."/>
            <person name="Murat C."/>
            <person name="Riley R."/>
            <person name="Ohm R."/>
            <person name="Sun H."/>
            <person name="Tunlid A."/>
            <person name="Henrissat B."/>
            <person name="Grigoriev I.V."/>
            <person name="Hibbett D.S."/>
            <person name="Martin F."/>
        </authorList>
    </citation>
    <scope>NUCLEOTIDE SEQUENCE [LARGE SCALE GENOMIC DNA]</scope>
    <source>
        <strain evidence="3">441</strain>
    </source>
</reference>
<dbReference type="EMBL" id="KN833716">
    <property type="protein sequence ID" value="KIK24406.1"/>
    <property type="molecule type" value="Genomic_DNA"/>
</dbReference>
<dbReference type="HOGENOM" id="CLU_1816569_0_0_1"/>
<protein>
    <submittedName>
        <fullName evidence="2">Uncharacterized protein</fullName>
    </submittedName>
</protein>
<keyword evidence="1" id="KW-1133">Transmembrane helix</keyword>
<feature type="transmembrane region" description="Helical" evidence="1">
    <location>
        <begin position="84"/>
        <end position="104"/>
    </location>
</feature>
<name>A0A0C9Z5L4_9AGAM</name>
<reference evidence="2 3" key="1">
    <citation type="submission" date="2014-04" db="EMBL/GenBank/DDBJ databases">
        <authorList>
            <consortium name="DOE Joint Genome Institute"/>
            <person name="Kuo A."/>
            <person name="Kohler A."/>
            <person name="Costa M.D."/>
            <person name="Nagy L.G."/>
            <person name="Floudas D."/>
            <person name="Copeland A."/>
            <person name="Barry K.W."/>
            <person name="Cichocki N."/>
            <person name="Veneault-Fourrey C."/>
            <person name="LaButti K."/>
            <person name="Lindquist E.A."/>
            <person name="Lipzen A."/>
            <person name="Lundell T."/>
            <person name="Morin E."/>
            <person name="Murat C."/>
            <person name="Sun H."/>
            <person name="Tunlid A."/>
            <person name="Henrissat B."/>
            <person name="Grigoriev I.V."/>
            <person name="Hibbett D.S."/>
            <person name="Martin F."/>
            <person name="Nordberg H.P."/>
            <person name="Cantor M.N."/>
            <person name="Hua S.X."/>
        </authorList>
    </citation>
    <scope>NUCLEOTIDE SEQUENCE [LARGE SCALE GENOMIC DNA]</scope>
    <source>
        <strain evidence="2 3">441</strain>
    </source>
</reference>
<keyword evidence="3" id="KW-1185">Reference proteome</keyword>
<feature type="transmembrane region" description="Helical" evidence="1">
    <location>
        <begin position="12"/>
        <end position="37"/>
    </location>
</feature>
<keyword evidence="1" id="KW-0472">Membrane</keyword>
<evidence type="ECO:0000256" key="1">
    <source>
        <dbReference type="SAM" id="Phobius"/>
    </source>
</evidence>
<sequence>MRHSEDDGLTMKFVVAAVWIFETLHVLFVGHMLNYYLIVNYGVPSSLEYIVWSFPASVLANTFVLVIVQCFFTRKIYYLCRRQLRWLVIAPIILLVLIRIGKFFNYTRRGFLMIFQQGLALVCGLLSPRETYSNQETETIVLLYFRPSCHLHQNTDLRI</sequence>
<evidence type="ECO:0000313" key="2">
    <source>
        <dbReference type="EMBL" id="KIK24406.1"/>
    </source>
</evidence>
<accession>A0A0C9Z5L4</accession>
<dbReference type="STRING" id="765257.A0A0C9Z5L4"/>
<dbReference type="Proteomes" id="UP000054018">
    <property type="component" value="Unassembled WGS sequence"/>
</dbReference>
<keyword evidence="1" id="KW-0812">Transmembrane</keyword>
<evidence type="ECO:0000313" key="3">
    <source>
        <dbReference type="Proteomes" id="UP000054018"/>
    </source>
</evidence>
<feature type="transmembrane region" description="Helical" evidence="1">
    <location>
        <begin position="49"/>
        <end position="72"/>
    </location>
</feature>